<gene>
    <name evidence="1" type="ORF">HXA33_12410</name>
</gene>
<dbReference type="AlphaFoldDB" id="A0A9Q4B2U5"/>
<dbReference type="OrthoDB" id="5241360at2"/>
<dbReference type="RefSeq" id="WP_078577592.1">
    <property type="nucleotide sequence ID" value="NZ_JABXYM010000001.1"/>
</dbReference>
<evidence type="ECO:0008006" key="3">
    <source>
        <dbReference type="Google" id="ProtNLM"/>
    </source>
</evidence>
<dbReference type="InterPro" id="IPR040983">
    <property type="entry name" value="Bact_RF_family5"/>
</dbReference>
<evidence type="ECO:0000313" key="1">
    <source>
        <dbReference type="EMBL" id="MCR6097348.1"/>
    </source>
</evidence>
<keyword evidence="2" id="KW-1185">Reference proteome</keyword>
<accession>A0A9Q4B2U5</accession>
<organism evidence="1 2">
    <name type="scientific">Salipaludibacillus agaradhaerens</name>
    <name type="common">Bacillus agaradhaerens</name>
    <dbReference type="NCBI Taxonomy" id="76935"/>
    <lineage>
        <taxon>Bacteria</taxon>
        <taxon>Bacillati</taxon>
        <taxon>Bacillota</taxon>
        <taxon>Bacilli</taxon>
        <taxon>Bacillales</taxon>
        <taxon>Bacillaceae</taxon>
    </lineage>
</organism>
<protein>
    <recommendedName>
        <fullName evidence="3">Antiporter</fullName>
    </recommendedName>
</protein>
<dbReference type="Proteomes" id="UP001057753">
    <property type="component" value="Unassembled WGS sequence"/>
</dbReference>
<sequence length="264" mass="30840">MALTNELNYLKNLNCADNECVLSVYLNTDPANQDQQKGEWKIRLKNGLKRIQEYLEASGNEDQIKSYKRLKKKVDDEIQSNRTNLQKSVIIFASDYDDLWSVHYLQVPVETSFHWESYAVTDQLEELQRDYPRSGVIMPNLDEVRVLDTSLGELHDERTYMFDPGNEEWTFKEGLASSDRIASGASHVDKIQQRFEENRHRFYKKMATNVEKLKKEREWQEVHLVGEKDMIRTFENSLNVKPAGMVGKNLNNAEPTKVLEEVFN</sequence>
<dbReference type="Pfam" id="PF18846">
    <property type="entry name" value="baeRF_family5"/>
    <property type="match status" value="1"/>
</dbReference>
<name>A0A9Q4B2U5_SALAG</name>
<reference evidence="1" key="1">
    <citation type="submission" date="2020-06" db="EMBL/GenBank/DDBJ databases">
        <title>Insight into the genomes of haloalkaliphilic bacilli from Kenyan soda lakes.</title>
        <authorList>
            <person name="Mwirichia R."/>
            <person name="Villamizar G.C."/>
            <person name="Poehlein A."/>
            <person name="Mugweru J."/>
            <person name="Kipnyargis A."/>
            <person name="Kiplimo D."/>
            <person name="Orwa P."/>
            <person name="Daniel R."/>
        </authorList>
    </citation>
    <scope>NUCLEOTIDE SEQUENCE</scope>
    <source>
        <strain evidence="1">B1096_S55</strain>
    </source>
</reference>
<proteinExistence type="predicted"/>
<evidence type="ECO:0000313" key="2">
    <source>
        <dbReference type="Proteomes" id="UP001057753"/>
    </source>
</evidence>
<comment type="caution">
    <text evidence="1">The sequence shown here is derived from an EMBL/GenBank/DDBJ whole genome shotgun (WGS) entry which is preliminary data.</text>
</comment>
<dbReference type="EMBL" id="JABXYM010000001">
    <property type="protein sequence ID" value="MCR6097348.1"/>
    <property type="molecule type" value="Genomic_DNA"/>
</dbReference>